<dbReference type="EMBL" id="AZDI01000001">
    <property type="protein sequence ID" value="KRK46620.1"/>
    <property type="molecule type" value="Genomic_DNA"/>
</dbReference>
<dbReference type="Pfam" id="PF00575">
    <property type="entry name" value="S1"/>
    <property type="match status" value="4"/>
</dbReference>
<dbReference type="RefSeq" id="WP_057973562.1">
    <property type="nucleotide sequence ID" value="NZ_AZDI01000001.1"/>
</dbReference>
<dbReference type="GO" id="GO:0005737">
    <property type="term" value="C:cytoplasm"/>
    <property type="evidence" value="ECO:0007669"/>
    <property type="project" value="UniProtKB-ARBA"/>
</dbReference>
<dbReference type="FunFam" id="2.40.50.140:FF:000051">
    <property type="entry name" value="RNA-binding transcriptional accessory protein"/>
    <property type="match status" value="1"/>
</dbReference>
<dbReference type="FunFam" id="2.40.50.140:FF:000103">
    <property type="entry name" value="protein RRP5 homolog"/>
    <property type="match status" value="1"/>
</dbReference>
<dbReference type="PATRIC" id="fig|1423719.4.peg.246"/>
<feature type="compositionally biased region" description="Basic and acidic residues" evidence="5">
    <location>
        <begin position="360"/>
        <end position="370"/>
    </location>
</feature>
<comment type="caution">
    <text evidence="7">The sequence shown here is derived from an EMBL/GenBank/DDBJ whole genome shotgun (WGS) entry which is preliminary data.</text>
</comment>
<gene>
    <name evidence="7" type="ORF">FC66_GL000244</name>
</gene>
<dbReference type="PANTHER" id="PTHR10724">
    <property type="entry name" value="30S RIBOSOMAL PROTEIN S1"/>
    <property type="match status" value="1"/>
</dbReference>
<evidence type="ECO:0000256" key="2">
    <source>
        <dbReference type="ARBA" id="ARBA00022980"/>
    </source>
</evidence>
<dbReference type="GO" id="GO:0005840">
    <property type="term" value="C:ribosome"/>
    <property type="evidence" value="ECO:0007669"/>
    <property type="project" value="UniProtKB-KW"/>
</dbReference>
<dbReference type="NCBIfam" id="NF005208">
    <property type="entry name" value="PRK06676.1"/>
    <property type="match status" value="1"/>
</dbReference>
<evidence type="ECO:0000313" key="8">
    <source>
        <dbReference type="Proteomes" id="UP000051450"/>
    </source>
</evidence>
<proteinExistence type="inferred from homology"/>
<dbReference type="AlphaFoldDB" id="A0A0R1HJF8"/>
<feature type="region of interest" description="Disordered" evidence="5">
    <location>
        <begin position="360"/>
        <end position="400"/>
    </location>
</feature>
<feature type="compositionally biased region" description="Basic residues" evidence="5">
    <location>
        <begin position="371"/>
        <end position="382"/>
    </location>
</feature>
<dbReference type="CDD" id="cd05688">
    <property type="entry name" value="S1_RPS1_repeat_ec3"/>
    <property type="match status" value="1"/>
</dbReference>
<dbReference type="STRING" id="1423719.FC66_GL000244"/>
<evidence type="ECO:0000256" key="4">
    <source>
        <dbReference type="ARBA" id="ARBA00025604"/>
    </source>
</evidence>
<dbReference type="SMART" id="SM00316">
    <property type="entry name" value="S1"/>
    <property type="match status" value="4"/>
</dbReference>
<dbReference type="InterPro" id="IPR003029">
    <property type="entry name" value="S1_domain"/>
</dbReference>
<feature type="domain" description="S1 motif" evidence="6">
    <location>
        <begin position="286"/>
        <end position="355"/>
    </location>
</feature>
<protein>
    <submittedName>
        <fullName evidence="7">30S ribosomal protein S1</fullName>
    </submittedName>
</protein>
<sequence length="414" mass="44606">MSNIEENNDLLEALNSVSEVKVGSVIKGEVLAIDDAKQVIVGIEGAGVEGVVPAKELALKAGEETEDVVKIGDVMDLVVISSIGGDKEGGSYLLSQRRIAEREVWNDLQKLADDDATIEATITQVVKGGLVADAGVRGFVPASMIDDRFVEDLSKYNHQTLDFKIIEIDPTENRLILSHKAIVKAQRDAQKAETLKTLTVGEVVTGTVARLTNFGAFVDLGGIDGLVHISEISYNRISKAEDVLSVGEEVKVKVLAIDLDKNRISLSIKQTLPQPWDNVENDIHVDDVLDGTVKRLTTFGAFVEVMPGIEGLVHISQISYTHIATPGEVLKTGQAVQVKVLEVHPAEHRLALSIKALEEKPATEEKPEKKKTVKKAAPKAKAPKSTMSGMPEESTGFTLGDILGKALEDADTNK</sequence>
<dbReference type="Gene3D" id="2.40.50.140">
    <property type="entry name" value="Nucleic acid-binding proteins"/>
    <property type="match status" value="4"/>
</dbReference>
<dbReference type="InterPro" id="IPR035104">
    <property type="entry name" value="Ribosomal_protein_S1-like"/>
</dbReference>
<dbReference type="GO" id="GO:0003729">
    <property type="term" value="F:mRNA binding"/>
    <property type="evidence" value="ECO:0007669"/>
    <property type="project" value="UniProtKB-ARBA"/>
</dbReference>
<dbReference type="PANTHER" id="PTHR10724:SF7">
    <property type="entry name" value="SMALL RIBOSOMAL SUBUNIT PROTEIN BS1C"/>
    <property type="match status" value="1"/>
</dbReference>
<evidence type="ECO:0000259" key="6">
    <source>
        <dbReference type="PROSITE" id="PS50126"/>
    </source>
</evidence>
<evidence type="ECO:0000256" key="1">
    <source>
        <dbReference type="ARBA" id="ARBA00006767"/>
    </source>
</evidence>
<dbReference type="CDD" id="cd04465">
    <property type="entry name" value="S1_RPS1_repeat_ec2_hs2"/>
    <property type="match status" value="1"/>
</dbReference>
<evidence type="ECO:0000256" key="3">
    <source>
        <dbReference type="ARBA" id="ARBA00023274"/>
    </source>
</evidence>
<dbReference type="GeneID" id="83548258"/>
<feature type="domain" description="S1 motif" evidence="6">
    <location>
        <begin position="201"/>
        <end position="269"/>
    </location>
</feature>
<dbReference type="GO" id="GO:0006412">
    <property type="term" value="P:translation"/>
    <property type="evidence" value="ECO:0007669"/>
    <property type="project" value="TreeGrafter"/>
</dbReference>
<name>A0A0R1HJF8_9LACO</name>
<dbReference type="PRINTS" id="PR00681">
    <property type="entry name" value="RIBOSOMALS1"/>
</dbReference>
<comment type="function">
    <text evidence="4">Binds mRNA; thus facilitating recognition of the initiation point. It is needed to translate mRNA with a short Shine-Dalgarno (SD) purine-rich sequence.</text>
</comment>
<feature type="domain" description="S1 motif" evidence="6">
    <location>
        <begin position="23"/>
        <end position="97"/>
    </location>
</feature>
<dbReference type="SUPFAM" id="SSF50249">
    <property type="entry name" value="Nucleic acid-binding proteins"/>
    <property type="match status" value="4"/>
</dbReference>
<dbReference type="GO" id="GO:1990904">
    <property type="term" value="C:ribonucleoprotein complex"/>
    <property type="evidence" value="ECO:0007669"/>
    <property type="project" value="UniProtKB-KW"/>
</dbReference>
<dbReference type="InterPro" id="IPR012340">
    <property type="entry name" value="NA-bd_OB-fold"/>
</dbReference>
<feature type="domain" description="S1 motif" evidence="6">
    <location>
        <begin position="115"/>
        <end position="180"/>
    </location>
</feature>
<keyword evidence="3" id="KW-0687">Ribonucleoprotein</keyword>
<dbReference type="Proteomes" id="UP000051450">
    <property type="component" value="Unassembled WGS sequence"/>
</dbReference>
<accession>A0A0R1HJF8</accession>
<keyword evidence="2 7" id="KW-0689">Ribosomal protein</keyword>
<dbReference type="OrthoDB" id="9804077at2"/>
<keyword evidence="8" id="KW-1185">Reference proteome</keyword>
<reference evidence="7 8" key="1">
    <citation type="journal article" date="2015" name="Genome Announc.">
        <title>Expanding the biotechnology potential of lactobacilli through comparative genomics of 213 strains and associated genera.</title>
        <authorList>
            <person name="Sun Z."/>
            <person name="Harris H.M."/>
            <person name="McCann A."/>
            <person name="Guo C."/>
            <person name="Argimon S."/>
            <person name="Zhang W."/>
            <person name="Yang X."/>
            <person name="Jeffery I.B."/>
            <person name="Cooney J.C."/>
            <person name="Kagawa T.F."/>
            <person name="Liu W."/>
            <person name="Song Y."/>
            <person name="Salvetti E."/>
            <person name="Wrobel A."/>
            <person name="Rasinkangas P."/>
            <person name="Parkhill J."/>
            <person name="Rea M.C."/>
            <person name="O'Sullivan O."/>
            <person name="Ritari J."/>
            <person name="Douillard F.P."/>
            <person name="Paul Ross R."/>
            <person name="Yang R."/>
            <person name="Briner A.E."/>
            <person name="Felis G.E."/>
            <person name="de Vos W.M."/>
            <person name="Barrangou R."/>
            <person name="Klaenhammer T.R."/>
            <person name="Caufield P.W."/>
            <person name="Cui Y."/>
            <person name="Zhang H."/>
            <person name="O'Toole P.W."/>
        </authorList>
    </citation>
    <scope>NUCLEOTIDE SEQUENCE [LARGE SCALE GENOMIC DNA]</scope>
    <source>
        <strain evidence="7 8">DSM 15638</strain>
    </source>
</reference>
<evidence type="ECO:0000313" key="7">
    <source>
        <dbReference type="EMBL" id="KRK46620.1"/>
    </source>
</evidence>
<dbReference type="InterPro" id="IPR050437">
    <property type="entry name" value="Ribos_protein_bS1-like"/>
</dbReference>
<evidence type="ECO:0000256" key="5">
    <source>
        <dbReference type="SAM" id="MobiDB-lite"/>
    </source>
</evidence>
<comment type="similarity">
    <text evidence="1">Belongs to the bacterial ribosomal protein bS1 family.</text>
</comment>
<dbReference type="PROSITE" id="PS50126">
    <property type="entry name" value="S1"/>
    <property type="match status" value="4"/>
</dbReference>
<organism evidence="7 8">
    <name type="scientific">Dellaglioa algida DSM 15638</name>
    <dbReference type="NCBI Taxonomy" id="1423719"/>
    <lineage>
        <taxon>Bacteria</taxon>
        <taxon>Bacillati</taxon>
        <taxon>Bacillota</taxon>
        <taxon>Bacilli</taxon>
        <taxon>Lactobacillales</taxon>
        <taxon>Lactobacillaceae</taxon>
        <taxon>Dellaglioa</taxon>
    </lineage>
</organism>
<dbReference type="GO" id="GO:0003735">
    <property type="term" value="F:structural constituent of ribosome"/>
    <property type="evidence" value="ECO:0007669"/>
    <property type="project" value="TreeGrafter"/>
</dbReference>